<evidence type="ECO:0000313" key="2">
    <source>
        <dbReference type="EMBL" id="TWH64528.1"/>
    </source>
</evidence>
<feature type="signal peptide" evidence="1">
    <location>
        <begin position="1"/>
        <end position="27"/>
    </location>
</feature>
<keyword evidence="3" id="KW-1185">Reference proteome</keyword>
<dbReference type="Pfam" id="PF20101">
    <property type="entry name" value="DUF6491"/>
    <property type="match status" value="1"/>
</dbReference>
<dbReference type="Proteomes" id="UP000319627">
    <property type="component" value="Unassembled WGS sequence"/>
</dbReference>
<reference evidence="2 3" key="1">
    <citation type="submission" date="2019-07" db="EMBL/GenBank/DDBJ databases">
        <title>Genomic Encyclopedia of Type Strains, Phase I: the one thousand microbial genomes (KMG-I) project.</title>
        <authorList>
            <person name="Kyrpides N."/>
        </authorList>
    </citation>
    <scope>NUCLEOTIDE SEQUENCE [LARGE SCALE GENOMIC DNA]</scope>
    <source>
        <strain evidence="2 3">DSM 375</strain>
    </source>
</reference>
<accession>A0A562I1H7</accession>
<organism evidence="2 3">
    <name type="scientific">Azomonas agilis</name>
    <dbReference type="NCBI Taxonomy" id="116849"/>
    <lineage>
        <taxon>Bacteria</taxon>
        <taxon>Pseudomonadati</taxon>
        <taxon>Pseudomonadota</taxon>
        <taxon>Gammaproteobacteria</taxon>
        <taxon>Pseudomonadales</taxon>
        <taxon>Pseudomonadaceae</taxon>
        <taxon>Azomonas</taxon>
    </lineage>
</organism>
<protein>
    <submittedName>
        <fullName evidence="2">Uncharacterized protein</fullName>
    </submittedName>
</protein>
<evidence type="ECO:0000313" key="3">
    <source>
        <dbReference type="Proteomes" id="UP000319627"/>
    </source>
</evidence>
<gene>
    <name evidence="2" type="ORF">LX59_02481</name>
</gene>
<dbReference type="AlphaFoldDB" id="A0A562I1H7"/>
<dbReference type="EMBL" id="VLKG01000009">
    <property type="protein sequence ID" value="TWH64528.1"/>
    <property type="molecule type" value="Genomic_DNA"/>
</dbReference>
<dbReference type="InterPro" id="IPR045500">
    <property type="entry name" value="DUF6491"/>
</dbReference>
<proteinExistence type="predicted"/>
<sequence>MNYLAWVKKGLFLGLVLLTQVCAVVWAAEEPSPTLEELLKQQGYQKGESVNFIQRHNMNRWEYLDNSHIILDGGPGPQRLYLVEFIRPCRQLRFKDDLSYKDTLEMGYLHIHDRILATGGGSSEYCQVQAMFRLSPLQPPSDSSSAKP</sequence>
<evidence type="ECO:0000256" key="1">
    <source>
        <dbReference type="SAM" id="SignalP"/>
    </source>
</evidence>
<feature type="chain" id="PRO_5021958099" evidence="1">
    <location>
        <begin position="28"/>
        <end position="148"/>
    </location>
</feature>
<keyword evidence="1" id="KW-0732">Signal</keyword>
<name>A0A562I1H7_9GAMM</name>
<comment type="caution">
    <text evidence="2">The sequence shown here is derived from an EMBL/GenBank/DDBJ whole genome shotgun (WGS) entry which is preliminary data.</text>
</comment>